<evidence type="ECO:0000313" key="11">
    <source>
        <dbReference type="Proteomes" id="UP000197065"/>
    </source>
</evidence>
<dbReference type="PANTHER" id="PTHR21022:SF19">
    <property type="entry name" value="PREPHENATE DEHYDRATASE-RELATED"/>
    <property type="match status" value="1"/>
</dbReference>
<dbReference type="Proteomes" id="UP000197065">
    <property type="component" value="Unassembled WGS sequence"/>
</dbReference>
<feature type="domain" description="ACT" evidence="9">
    <location>
        <begin position="173"/>
        <end position="249"/>
    </location>
</feature>
<dbReference type="UniPathway" id="UPA00121">
    <property type="reaction ID" value="UER00345"/>
</dbReference>
<comment type="catalytic activity">
    <reaction evidence="7">
        <text>prephenate + H(+) = 3-phenylpyruvate + CO2 + H2O</text>
        <dbReference type="Rhea" id="RHEA:21648"/>
        <dbReference type="ChEBI" id="CHEBI:15377"/>
        <dbReference type="ChEBI" id="CHEBI:15378"/>
        <dbReference type="ChEBI" id="CHEBI:16526"/>
        <dbReference type="ChEBI" id="CHEBI:18005"/>
        <dbReference type="ChEBI" id="CHEBI:29934"/>
        <dbReference type="EC" id="4.2.1.51"/>
    </reaction>
</comment>
<dbReference type="PROSITE" id="PS00857">
    <property type="entry name" value="PREPHENATE_DEHYDR_1"/>
    <property type="match status" value="1"/>
</dbReference>
<dbReference type="InterPro" id="IPR045865">
    <property type="entry name" value="ACT-like_dom_sf"/>
</dbReference>
<evidence type="ECO:0000256" key="6">
    <source>
        <dbReference type="ARBA" id="ARBA00023239"/>
    </source>
</evidence>
<name>A0A212R4S1_9PROT</name>
<evidence type="ECO:0000256" key="3">
    <source>
        <dbReference type="ARBA" id="ARBA00022605"/>
    </source>
</evidence>
<keyword evidence="6" id="KW-0456">Lyase</keyword>
<dbReference type="SUPFAM" id="SSF55021">
    <property type="entry name" value="ACT-like"/>
    <property type="match status" value="1"/>
</dbReference>
<feature type="domain" description="Prephenate dehydratase" evidence="8">
    <location>
        <begin position="1"/>
        <end position="158"/>
    </location>
</feature>
<dbReference type="Gene3D" id="3.30.70.260">
    <property type="match status" value="1"/>
</dbReference>
<organism evidence="10 11">
    <name type="scientific">Arboricoccus pini</name>
    <dbReference type="NCBI Taxonomy" id="1963835"/>
    <lineage>
        <taxon>Bacteria</taxon>
        <taxon>Pseudomonadati</taxon>
        <taxon>Pseudomonadota</taxon>
        <taxon>Alphaproteobacteria</taxon>
        <taxon>Geminicoccales</taxon>
        <taxon>Geminicoccaceae</taxon>
        <taxon>Arboricoccus</taxon>
    </lineage>
</organism>
<dbReference type="InterPro" id="IPR001086">
    <property type="entry name" value="Preph_deHydtase"/>
</dbReference>
<dbReference type="EC" id="4.2.1.51" evidence="2"/>
<dbReference type="PANTHER" id="PTHR21022">
    <property type="entry name" value="PREPHENATE DEHYDRATASE P PROTEIN"/>
    <property type="match status" value="1"/>
</dbReference>
<evidence type="ECO:0000256" key="2">
    <source>
        <dbReference type="ARBA" id="ARBA00013147"/>
    </source>
</evidence>
<evidence type="ECO:0000256" key="5">
    <source>
        <dbReference type="ARBA" id="ARBA00023222"/>
    </source>
</evidence>
<gene>
    <name evidence="10" type="ORF">SAMN07250955_105242</name>
</gene>
<comment type="pathway">
    <text evidence="1">Amino-acid biosynthesis; L-phenylalanine biosynthesis; phenylpyruvate from prephenate: step 1/1.</text>
</comment>
<dbReference type="GO" id="GO:0005737">
    <property type="term" value="C:cytoplasm"/>
    <property type="evidence" value="ECO:0007669"/>
    <property type="project" value="TreeGrafter"/>
</dbReference>
<protein>
    <recommendedName>
        <fullName evidence="2">prephenate dehydratase</fullName>
        <ecNumber evidence="2">4.2.1.51</ecNumber>
    </recommendedName>
</protein>
<evidence type="ECO:0000256" key="4">
    <source>
        <dbReference type="ARBA" id="ARBA00023141"/>
    </source>
</evidence>
<dbReference type="InterPro" id="IPR002912">
    <property type="entry name" value="ACT_dom"/>
</dbReference>
<dbReference type="Pfam" id="PF00800">
    <property type="entry name" value="PDT"/>
    <property type="match status" value="1"/>
</dbReference>
<keyword evidence="3" id="KW-0028">Amino-acid biosynthesis</keyword>
<dbReference type="NCBIfam" id="NF008866">
    <property type="entry name" value="PRK11899.1"/>
    <property type="match status" value="1"/>
</dbReference>
<dbReference type="SUPFAM" id="SSF53850">
    <property type="entry name" value="Periplasmic binding protein-like II"/>
    <property type="match status" value="1"/>
</dbReference>
<evidence type="ECO:0000256" key="7">
    <source>
        <dbReference type="ARBA" id="ARBA00047848"/>
    </source>
</evidence>
<dbReference type="GO" id="GO:0004664">
    <property type="term" value="F:prephenate dehydratase activity"/>
    <property type="evidence" value="ECO:0007669"/>
    <property type="project" value="UniProtKB-EC"/>
</dbReference>
<evidence type="ECO:0000259" key="8">
    <source>
        <dbReference type="PROSITE" id="PS51171"/>
    </source>
</evidence>
<accession>A0A212R4S1</accession>
<dbReference type="GO" id="GO:0009094">
    <property type="term" value="P:L-phenylalanine biosynthetic process"/>
    <property type="evidence" value="ECO:0007669"/>
    <property type="project" value="UniProtKB-UniPathway"/>
</dbReference>
<dbReference type="PROSITE" id="PS51671">
    <property type="entry name" value="ACT"/>
    <property type="match status" value="1"/>
</dbReference>
<dbReference type="CDD" id="cd13631">
    <property type="entry name" value="PBP2_Ct-PDT_like"/>
    <property type="match status" value="1"/>
</dbReference>
<reference evidence="10 11" key="1">
    <citation type="submission" date="2017-06" db="EMBL/GenBank/DDBJ databases">
        <authorList>
            <person name="Kim H.J."/>
            <person name="Triplett B.A."/>
        </authorList>
    </citation>
    <scope>NUCLEOTIDE SEQUENCE [LARGE SCALE GENOMIC DNA]</scope>
    <source>
        <strain evidence="10 11">B29T1</strain>
    </source>
</reference>
<keyword evidence="5" id="KW-0584">Phenylalanine biosynthesis</keyword>
<evidence type="ECO:0000256" key="1">
    <source>
        <dbReference type="ARBA" id="ARBA00004741"/>
    </source>
</evidence>
<dbReference type="InterPro" id="IPR018528">
    <property type="entry name" value="Preph_deHydtase_CS"/>
</dbReference>
<evidence type="ECO:0000313" key="10">
    <source>
        <dbReference type="EMBL" id="SNB67037.1"/>
    </source>
</evidence>
<sequence>MFPNMPVLPCRSFDDAFAAVRDGRAALAMIPVDNTLAGRVADVHHLLPQGGLYIVGECFERVRHNLMALPGVTIAQIKVVETHIHAIGQCRRFLKDHRLEARVAADTAGAAADLVKSGARDKAAIASRLAAEIYGLDILAADIEDEAHNTTRFLILAAEPDAPEDDGTPVLTTFTFTVRNVPAALYKALGGFATNGVNMVKLESYIDGTFTQASFLADIMGHPAQTSVQRAFEELSFFARDVTVLGTYRASPSRARIS</sequence>
<dbReference type="AlphaFoldDB" id="A0A212R4S1"/>
<dbReference type="PROSITE" id="PS51171">
    <property type="entry name" value="PREPHENATE_DEHYDR_3"/>
    <property type="match status" value="1"/>
</dbReference>
<dbReference type="CDD" id="cd04905">
    <property type="entry name" value="ACT_CM-PDT"/>
    <property type="match status" value="1"/>
</dbReference>
<keyword evidence="11" id="KW-1185">Reference proteome</keyword>
<dbReference type="EMBL" id="FYEH01000005">
    <property type="protein sequence ID" value="SNB67037.1"/>
    <property type="molecule type" value="Genomic_DNA"/>
</dbReference>
<evidence type="ECO:0000259" key="9">
    <source>
        <dbReference type="PROSITE" id="PS51671"/>
    </source>
</evidence>
<keyword evidence="4" id="KW-0057">Aromatic amino acid biosynthesis</keyword>
<proteinExistence type="predicted"/>
<dbReference type="Gene3D" id="3.40.190.10">
    <property type="entry name" value="Periplasmic binding protein-like II"/>
    <property type="match status" value="2"/>
</dbReference>